<dbReference type="EMBL" id="QTSX02006539">
    <property type="protein sequence ID" value="KAJ9053274.1"/>
    <property type="molecule type" value="Genomic_DNA"/>
</dbReference>
<accession>A0ACC2RT44</accession>
<protein>
    <submittedName>
        <fullName evidence="1">Uncharacterized protein</fullName>
    </submittedName>
</protein>
<proteinExistence type="predicted"/>
<comment type="caution">
    <text evidence="1">The sequence shown here is derived from an EMBL/GenBank/DDBJ whole genome shotgun (WGS) entry which is preliminary data.</text>
</comment>
<evidence type="ECO:0000313" key="1">
    <source>
        <dbReference type="EMBL" id="KAJ9053274.1"/>
    </source>
</evidence>
<name>A0ACC2RT44_9FUNG</name>
<evidence type="ECO:0000313" key="2">
    <source>
        <dbReference type="Proteomes" id="UP001165960"/>
    </source>
</evidence>
<dbReference type="Proteomes" id="UP001165960">
    <property type="component" value="Unassembled WGS sequence"/>
</dbReference>
<gene>
    <name evidence="1" type="ORF">DSO57_1026017</name>
</gene>
<reference evidence="1" key="1">
    <citation type="submission" date="2022-04" db="EMBL/GenBank/DDBJ databases">
        <title>Genome of the entomopathogenic fungus Entomophthora muscae.</title>
        <authorList>
            <person name="Elya C."/>
            <person name="Lovett B.R."/>
            <person name="Lee E."/>
            <person name="Macias A.M."/>
            <person name="Hajek A.E."/>
            <person name="De Bivort B.L."/>
            <person name="Kasson M.T."/>
            <person name="De Fine Licht H.H."/>
            <person name="Stajich J.E."/>
        </authorList>
    </citation>
    <scope>NUCLEOTIDE SEQUENCE</scope>
    <source>
        <strain evidence="1">Berkeley</strain>
    </source>
</reference>
<sequence length="119" mass="13174">MLLTEQLDEINALLELDMGRLELKVKELFAPLPGEVACQSRELPSEIFPSAKQPSNAAHDVIKVTIIDVHETAGAQDLKELLCQITADGLNELDRPADWVGRVLKLLVEMCVHLDQCVC</sequence>
<keyword evidence="2" id="KW-1185">Reference proteome</keyword>
<organism evidence="1 2">
    <name type="scientific">Entomophthora muscae</name>
    <dbReference type="NCBI Taxonomy" id="34485"/>
    <lineage>
        <taxon>Eukaryota</taxon>
        <taxon>Fungi</taxon>
        <taxon>Fungi incertae sedis</taxon>
        <taxon>Zoopagomycota</taxon>
        <taxon>Entomophthoromycotina</taxon>
        <taxon>Entomophthoromycetes</taxon>
        <taxon>Entomophthorales</taxon>
        <taxon>Entomophthoraceae</taxon>
        <taxon>Entomophthora</taxon>
    </lineage>
</organism>